<evidence type="ECO:0000313" key="7">
    <source>
        <dbReference type="EMBL" id="QWK43693.1"/>
    </source>
</evidence>
<evidence type="ECO:0000256" key="3">
    <source>
        <dbReference type="ARBA" id="ARBA00023274"/>
    </source>
</evidence>
<reference evidence="7" key="1">
    <citation type="journal article" date="2021" name="Genome Biol. Evol.">
        <title>Genomic rearrangements and sequence evolution across brown algal organelles.</title>
        <authorList>
            <person name="Starko S."/>
            <person name="Bringloe T.T."/>
            <person name="Gomez M.S."/>
            <person name="Darby H."/>
            <person name="Graham S.W."/>
            <person name="Martone P.T."/>
        </authorList>
    </citation>
    <scope>NUCLEOTIDE SEQUENCE</scope>
</reference>
<keyword evidence="2 7" id="KW-0689">Ribosomal protein</keyword>
<organism evidence="7">
    <name type="scientific">Desmarestia aculeata</name>
    <dbReference type="NCBI Taxonomy" id="62298"/>
    <lineage>
        <taxon>Eukaryota</taxon>
        <taxon>Sar</taxon>
        <taxon>Stramenopiles</taxon>
        <taxon>Ochrophyta</taxon>
        <taxon>PX clade</taxon>
        <taxon>Phaeophyceae</taxon>
        <taxon>Desmarestiales</taxon>
        <taxon>Desmarestiaceae</taxon>
        <taxon>Desmarestia</taxon>
    </lineage>
</organism>
<geneLocation type="plastid" evidence="7"/>
<dbReference type="GO" id="GO:0015934">
    <property type="term" value="C:large ribosomal subunit"/>
    <property type="evidence" value="ECO:0007669"/>
    <property type="project" value="InterPro"/>
</dbReference>
<protein>
    <recommendedName>
        <fullName evidence="4">Large ribosomal subunit protein bL32c</fullName>
    </recommendedName>
    <alternativeName>
        <fullName evidence="5">50S ribosomal protein L32, chloroplastic</fullName>
    </alternativeName>
</protein>
<dbReference type="GeneID" id="87704128"/>
<evidence type="ECO:0000256" key="2">
    <source>
        <dbReference type="ARBA" id="ARBA00022980"/>
    </source>
</evidence>
<dbReference type="Pfam" id="PF01783">
    <property type="entry name" value="Ribosomal_L32p"/>
    <property type="match status" value="1"/>
</dbReference>
<evidence type="ECO:0000256" key="1">
    <source>
        <dbReference type="ARBA" id="ARBA00008560"/>
    </source>
</evidence>
<sequence>MAVPKKRRSKAKGRTRLASWKKKAGKSADRALALAKSILNKDSKFLFDSKKKNDEEEVNSNNQEIITDELISDKDNE</sequence>
<name>A0A8F0JZG6_9PHAE</name>
<gene>
    <name evidence="7" type="primary">rpl32</name>
</gene>
<dbReference type="InterPro" id="IPR002677">
    <property type="entry name" value="Ribosomal_bL32"/>
</dbReference>
<dbReference type="PANTHER" id="PTHR36083">
    <property type="entry name" value="50S RIBOSOMAL PROTEIN L32, CHLOROPLASTIC"/>
    <property type="match status" value="1"/>
</dbReference>
<dbReference type="EMBL" id="MZ156041">
    <property type="protein sequence ID" value="QWK43693.1"/>
    <property type="molecule type" value="Genomic_DNA"/>
</dbReference>
<accession>A0A8F0JZG6</accession>
<keyword evidence="3" id="KW-0687">Ribonucleoprotein</keyword>
<proteinExistence type="inferred from homology"/>
<feature type="region of interest" description="Disordered" evidence="6">
    <location>
        <begin position="51"/>
        <end position="77"/>
    </location>
</feature>
<keyword evidence="7" id="KW-0934">Plastid</keyword>
<dbReference type="GO" id="GO:0006412">
    <property type="term" value="P:translation"/>
    <property type="evidence" value="ECO:0007669"/>
    <property type="project" value="InterPro"/>
</dbReference>
<dbReference type="HAMAP" id="MF_00340">
    <property type="entry name" value="Ribosomal_bL32"/>
    <property type="match status" value="1"/>
</dbReference>
<dbReference type="InterPro" id="IPR044958">
    <property type="entry name" value="Ribosomal_bL32_plant/cyanobact"/>
</dbReference>
<dbReference type="PANTHER" id="PTHR36083:SF1">
    <property type="entry name" value="LARGE RIBOSOMAL SUBUNIT PROTEIN BL32C"/>
    <property type="match status" value="1"/>
</dbReference>
<comment type="similarity">
    <text evidence="1">Belongs to the bacterial ribosomal protein bL32 family.</text>
</comment>
<dbReference type="RefSeq" id="YP_011005886.1">
    <property type="nucleotide sequence ID" value="NC_085300.1"/>
</dbReference>
<dbReference type="GO" id="GO:0003735">
    <property type="term" value="F:structural constituent of ribosome"/>
    <property type="evidence" value="ECO:0007669"/>
    <property type="project" value="InterPro"/>
</dbReference>
<feature type="region of interest" description="Disordered" evidence="6">
    <location>
        <begin position="1"/>
        <end position="22"/>
    </location>
</feature>
<evidence type="ECO:0000256" key="4">
    <source>
        <dbReference type="ARBA" id="ARBA00035280"/>
    </source>
</evidence>
<evidence type="ECO:0000256" key="5">
    <source>
        <dbReference type="ARBA" id="ARBA00035431"/>
    </source>
</evidence>
<evidence type="ECO:0000256" key="6">
    <source>
        <dbReference type="SAM" id="MobiDB-lite"/>
    </source>
</evidence>
<dbReference type="AlphaFoldDB" id="A0A8F0JZG6"/>